<dbReference type="InterPro" id="IPR042529">
    <property type="entry name" value="IF_2B-like_C"/>
</dbReference>
<dbReference type="NCBIfam" id="TIGR00524">
    <property type="entry name" value="eIF-2B_rel"/>
    <property type="match status" value="1"/>
</dbReference>
<feature type="compositionally biased region" description="Polar residues" evidence="4">
    <location>
        <begin position="348"/>
        <end position="373"/>
    </location>
</feature>
<keyword evidence="3" id="KW-0028">Amino-acid biosynthesis</keyword>
<keyword evidence="5" id="KW-0396">Initiation factor</keyword>
<dbReference type="FunFam" id="3.40.50.10470:FF:000006">
    <property type="entry name" value="Methylthioribose-1-phosphate isomerase"/>
    <property type="match status" value="1"/>
</dbReference>
<dbReference type="PANTHER" id="PTHR43475">
    <property type="entry name" value="METHYLTHIORIBOSE-1-PHOSPHATE ISOMERASE"/>
    <property type="match status" value="1"/>
</dbReference>
<evidence type="ECO:0000256" key="1">
    <source>
        <dbReference type="ARBA" id="ARBA00023235"/>
    </source>
</evidence>
<keyword evidence="6" id="KW-1185">Reference proteome</keyword>
<comment type="catalytic activity">
    <reaction evidence="2 3">
        <text>5-(methylsulfanyl)-alpha-D-ribose 1-phosphate = 5-(methylsulfanyl)-D-ribulose 1-phosphate</text>
        <dbReference type="Rhea" id="RHEA:19989"/>
        <dbReference type="ChEBI" id="CHEBI:58533"/>
        <dbReference type="ChEBI" id="CHEBI:58548"/>
        <dbReference type="EC" id="5.3.1.23"/>
    </reaction>
</comment>
<evidence type="ECO:0000313" key="5">
    <source>
        <dbReference type="EMBL" id="TQM03050.1"/>
    </source>
</evidence>
<comment type="function">
    <text evidence="3">Catalyzes the interconversion of methylthioribose-1-phosphate (MTR-1-P) into methylthioribulose-1-phosphate (MTRu-1-P).</text>
</comment>
<feature type="binding site" evidence="3">
    <location>
        <position position="194"/>
    </location>
    <ligand>
        <name>substrate</name>
    </ligand>
</feature>
<dbReference type="EC" id="5.3.1.23" evidence="3"/>
<evidence type="ECO:0000256" key="2">
    <source>
        <dbReference type="ARBA" id="ARBA00052401"/>
    </source>
</evidence>
<feature type="site" description="Transition state stabilizer" evidence="3">
    <location>
        <position position="155"/>
    </location>
</feature>
<keyword evidence="1 3" id="KW-0413">Isomerase</keyword>
<accession>A0A543D119</accession>
<name>A0A543D119_9PSEU</name>
<dbReference type="HAMAP" id="MF_01678">
    <property type="entry name" value="Salvage_MtnA"/>
    <property type="match status" value="1"/>
</dbReference>
<comment type="caution">
    <text evidence="5">The sequence shown here is derived from an EMBL/GenBank/DDBJ whole genome shotgun (WGS) entry which is preliminary data.</text>
</comment>
<dbReference type="EMBL" id="VFPA01000006">
    <property type="protein sequence ID" value="TQM03050.1"/>
    <property type="molecule type" value="Genomic_DNA"/>
</dbReference>
<dbReference type="Gene3D" id="1.20.120.420">
    <property type="entry name" value="translation initiation factor eif-2b, domain 1"/>
    <property type="match status" value="1"/>
</dbReference>
<dbReference type="Pfam" id="PF01008">
    <property type="entry name" value="IF-2B"/>
    <property type="match status" value="1"/>
</dbReference>
<dbReference type="Gene3D" id="3.40.50.10470">
    <property type="entry name" value="Translation initiation factor eif-2b, domain 2"/>
    <property type="match status" value="1"/>
</dbReference>
<dbReference type="GO" id="GO:0003743">
    <property type="term" value="F:translation initiation factor activity"/>
    <property type="evidence" value="ECO:0007669"/>
    <property type="project" value="UniProtKB-KW"/>
</dbReference>
<keyword evidence="3" id="KW-0486">Methionine biosynthesis</keyword>
<dbReference type="InterPro" id="IPR027363">
    <property type="entry name" value="M1Pi_N"/>
</dbReference>
<sequence>MGLRTVEWLDGEVPAVRLLDQTRLPAEETHLDAADVHTLVDAVHRLAVRGAPALGAVGALGVALALAQAAREGWDDARLREEIGRLRDARPTAVNLARGVDRVLPLLPQGRVAVLAEARLVLAEDETANRRLSALGADWLVERLPHRPLRLLTHCNAGTLATTAWGTALGVVRELHGRGLVALVHVDETRPLLQGARLTAWELAADGIDHVVQVDSAAPGAILRGLVDAVVIGADRIAANGDTANKVGSVGLALACADAGVPFVVAAPWSTVDLATPEGAAIAIEERPAAEVTGFGGIASAPAGTRAFNPAFDVTPARLIDAVVTERGVVEPRAHPDMSVLAGADQPLGTTRTGAARSGSTSARTRCQSQQSR</sequence>
<dbReference type="InterPro" id="IPR011559">
    <property type="entry name" value="Initiation_fac_2B_a/b/d"/>
</dbReference>
<feature type="binding site" evidence="3">
    <location>
        <begin position="49"/>
        <end position="51"/>
    </location>
    <ligand>
        <name>substrate</name>
    </ligand>
</feature>
<comment type="pathway">
    <text evidence="3">Amino-acid biosynthesis; L-methionine biosynthesis via salvage pathway; L-methionine from S-methyl-5-thio-alpha-D-ribose 1-phosphate: step 1/6.</text>
</comment>
<proteinExistence type="inferred from homology"/>
<comment type="similarity">
    <text evidence="3">Belongs to the EIF-2B alpha/beta/delta subunits family. MtnA subfamily.</text>
</comment>
<dbReference type="NCBIfam" id="TIGR00512">
    <property type="entry name" value="salvage_mtnA"/>
    <property type="match status" value="1"/>
</dbReference>
<gene>
    <name evidence="3" type="primary">mtnA</name>
    <name evidence="5" type="ORF">FB558_7698</name>
</gene>
<dbReference type="UniPathway" id="UPA00904">
    <property type="reaction ID" value="UER00874"/>
</dbReference>
<evidence type="ECO:0000256" key="3">
    <source>
        <dbReference type="HAMAP-Rule" id="MF_01678"/>
    </source>
</evidence>
<keyword evidence="5" id="KW-0648">Protein biosynthesis</keyword>
<dbReference type="GO" id="GO:0019509">
    <property type="term" value="P:L-methionine salvage from methylthioadenosine"/>
    <property type="evidence" value="ECO:0007669"/>
    <property type="project" value="UniProtKB-UniRule"/>
</dbReference>
<dbReference type="FunFam" id="1.20.120.420:FF:000003">
    <property type="entry name" value="Methylthioribose-1-phosphate isomerase"/>
    <property type="match status" value="1"/>
</dbReference>
<dbReference type="AlphaFoldDB" id="A0A543D119"/>
<evidence type="ECO:0000256" key="4">
    <source>
        <dbReference type="SAM" id="MobiDB-lite"/>
    </source>
</evidence>
<feature type="binding site" evidence="3">
    <location>
        <begin position="245"/>
        <end position="246"/>
    </location>
    <ligand>
        <name>substrate</name>
    </ligand>
</feature>
<dbReference type="PANTHER" id="PTHR43475:SF1">
    <property type="entry name" value="METHYLTHIORIBOSE-1-PHOSPHATE ISOMERASE"/>
    <property type="match status" value="1"/>
</dbReference>
<dbReference type="SUPFAM" id="SSF100950">
    <property type="entry name" value="NagB/RpiA/CoA transferase-like"/>
    <property type="match status" value="1"/>
</dbReference>
<feature type="active site" description="Proton donor" evidence="3">
    <location>
        <position position="235"/>
    </location>
</feature>
<dbReference type="RefSeq" id="WP_211367130.1">
    <property type="nucleotide sequence ID" value="NZ_VFPA01000006.1"/>
</dbReference>
<feature type="region of interest" description="Disordered" evidence="4">
    <location>
        <begin position="335"/>
        <end position="373"/>
    </location>
</feature>
<dbReference type="InterPro" id="IPR037171">
    <property type="entry name" value="NagB/RpiA_transferase-like"/>
</dbReference>
<evidence type="ECO:0000313" key="6">
    <source>
        <dbReference type="Proteomes" id="UP000315677"/>
    </source>
</evidence>
<dbReference type="NCBIfam" id="NF004326">
    <property type="entry name" value="PRK05720.1"/>
    <property type="match status" value="1"/>
</dbReference>
<protein>
    <recommendedName>
        <fullName evidence="3">Methylthioribose-1-phosphate isomerase</fullName>
        <shortName evidence="3">M1Pi</shortName>
        <shortName evidence="3">MTR-1-P isomerase</shortName>
        <ecNumber evidence="3">5.3.1.23</ecNumber>
    </recommendedName>
    <alternativeName>
        <fullName evidence="3">S-methyl-5-thioribose-1-phosphate isomerase</fullName>
    </alternativeName>
</protein>
<dbReference type="GO" id="GO:0046523">
    <property type="term" value="F:S-methyl-5-thioribose-1-phosphate isomerase activity"/>
    <property type="evidence" value="ECO:0007669"/>
    <property type="project" value="UniProtKB-UniRule"/>
</dbReference>
<feature type="binding site" evidence="3">
    <location>
        <position position="90"/>
    </location>
    <ligand>
        <name>substrate</name>
    </ligand>
</feature>
<reference evidence="5 6" key="1">
    <citation type="submission" date="2019-06" db="EMBL/GenBank/DDBJ databases">
        <title>Sequencing the genomes of 1000 actinobacteria strains.</title>
        <authorList>
            <person name="Klenk H.-P."/>
        </authorList>
    </citation>
    <scope>NUCLEOTIDE SEQUENCE [LARGE SCALE GENOMIC DNA]</scope>
    <source>
        <strain evidence="5 6">DSM 45301</strain>
    </source>
</reference>
<dbReference type="Proteomes" id="UP000315677">
    <property type="component" value="Unassembled WGS sequence"/>
</dbReference>
<organism evidence="5 6">
    <name type="scientific">Pseudonocardia kunmingensis</name>
    <dbReference type="NCBI Taxonomy" id="630975"/>
    <lineage>
        <taxon>Bacteria</taxon>
        <taxon>Bacillati</taxon>
        <taxon>Actinomycetota</taxon>
        <taxon>Actinomycetes</taxon>
        <taxon>Pseudonocardiales</taxon>
        <taxon>Pseudonocardiaceae</taxon>
        <taxon>Pseudonocardia</taxon>
    </lineage>
</organism>
<dbReference type="InterPro" id="IPR005251">
    <property type="entry name" value="IF-M1Pi"/>
</dbReference>
<dbReference type="InterPro" id="IPR000649">
    <property type="entry name" value="IF-2B-related"/>
</dbReference>